<dbReference type="PANTHER" id="PTHR35526">
    <property type="entry name" value="ANTI-SIGMA-F FACTOR RSBW-RELATED"/>
    <property type="match status" value="1"/>
</dbReference>
<evidence type="ECO:0000313" key="4">
    <source>
        <dbReference type="Proteomes" id="UP000198217"/>
    </source>
</evidence>
<dbReference type="PANTHER" id="PTHR35526:SF3">
    <property type="entry name" value="ANTI-SIGMA-F FACTOR RSBW"/>
    <property type="match status" value="1"/>
</dbReference>
<keyword evidence="1" id="KW-0723">Serine/threonine-protein kinase</keyword>
<protein>
    <submittedName>
        <fullName evidence="3">Anti-sigma regulatory factor (Ser/Thr protein kinase)</fullName>
    </submittedName>
</protein>
<reference evidence="3 4" key="1">
    <citation type="submission" date="2016-06" db="EMBL/GenBank/DDBJ databases">
        <authorList>
            <person name="Kjaerup R.B."/>
            <person name="Dalgaard T.S."/>
            <person name="Juul-Madsen H.R."/>
        </authorList>
    </citation>
    <scope>NUCLEOTIDE SEQUENCE [LARGE SCALE GENOMIC DNA]</scope>
    <source>
        <strain evidence="3 4">DSM 43904</strain>
    </source>
</reference>
<dbReference type="Pfam" id="PF13581">
    <property type="entry name" value="HATPase_c_2"/>
    <property type="match status" value="1"/>
</dbReference>
<proteinExistence type="predicted"/>
<name>A0A1C5GRJ5_9ACTN</name>
<organism evidence="3 4">
    <name type="scientific">Micromonospora echinaurantiaca</name>
    <dbReference type="NCBI Taxonomy" id="47857"/>
    <lineage>
        <taxon>Bacteria</taxon>
        <taxon>Bacillati</taxon>
        <taxon>Actinomycetota</taxon>
        <taxon>Actinomycetes</taxon>
        <taxon>Micromonosporales</taxon>
        <taxon>Micromonosporaceae</taxon>
        <taxon>Micromonospora</taxon>
    </lineage>
</organism>
<accession>A0A1C5GRJ5</accession>
<evidence type="ECO:0000259" key="2">
    <source>
        <dbReference type="SMART" id="SM00387"/>
    </source>
</evidence>
<keyword evidence="3" id="KW-0808">Transferase</keyword>
<gene>
    <name evidence="3" type="ORF">GA0070609_0256</name>
</gene>
<dbReference type="InterPro" id="IPR036890">
    <property type="entry name" value="HATPase_C_sf"/>
</dbReference>
<dbReference type="CDD" id="cd16936">
    <property type="entry name" value="HATPase_RsbW-like"/>
    <property type="match status" value="1"/>
</dbReference>
<dbReference type="Gene3D" id="3.30.565.10">
    <property type="entry name" value="Histidine kinase-like ATPase, C-terminal domain"/>
    <property type="match status" value="1"/>
</dbReference>
<dbReference type="InterPro" id="IPR003594">
    <property type="entry name" value="HATPase_dom"/>
</dbReference>
<keyword evidence="4" id="KW-1185">Reference proteome</keyword>
<evidence type="ECO:0000256" key="1">
    <source>
        <dbReference type="ARBA" id="ARBA00022527"/>
    </source>
</evidence>
<dbReference type="SMART" id="SM00387">
    <property type="entry name" value="HATPase_c"/>
    <property type="match status" value="1"/>
</dbReference>
<dbReference type="SUPFAM" id="SSF55874">
    <property type="entry name" value="ATPase domain of HSP90 chaperone/DNA topoisomerase II/histidine kinase"/>
    <property type="match status" value="1"/>
</dbReference>
<feature type="domain" description="Histidine kinase/HSP90-like ATPase" evidence="2">
    <location>
        <begin position="86"/>
        <end position="182"/>
    </location>
</feature>
<dbReference type="Proteomes" id="UP000198217">
    <property type="component" value="Chromosome I"/>
</dbReference>
<dbReference type="InterPro" id="IPR050267">
    <property type="entry name" value="Anti-sigma-factor_SerPK"/>
</dbReference>
<dbReference type="GO" id="GO:0004674">
    <property type="term" value="F:protein serine/threonine kinase activity"/>
    <property type="evidence" value="ECO:0007669"/>
    <property type="project" value="UniProtKB-KW"/>
</dbReference>
<dbReference type="AlphaFoldDB" id="A0A1C5GRJ5"/>
<keyword evidence="3" id="KW-0418">Kinase</keyword>
<sequence>MPQRPARPVTPAGAGALTVTYGGNTANNSEIRWRDGAMTNADPPAPRTVVPIEPSLLIAEAFDQAQVTELRHSVTSCVRAAGLTGQRLDDFVLAVNELITNAVRHGGGQGWLRLWRQAGQLLCEVADHGPGISARRLDDRSRPAPDTAGGWGLWLARELSDSMEVETGAAGTTVRISTGVGAPEHIGRHRRD</sequence>
<dbReference type="EMBL" id="LT607750">
    <property type="protein sequence ID" value="SCG36415.1"/>
    <property type="molecule type" value="Genomic_DNA"/>
</dbReference>
<evidence type="ECO:0000313" key="3">
    <source>
        <dbReference type="EMBL" id="SCG36415.1"/>
    </source>
</evidence>